<dbReference type="EMBL" id="SNWR01000001">
    <property type="protein sequence ID" value="TDO36925.1"/>
    <property type="molecule type" value="Genomic_DNA"/>
</dbReference>
<gene>
    <name evidence="2" type="ORF">C8E87_0515</name>
</gene>
<comment type="caution">
    <text evidence="2">The sequence shown here is derived from an EMBL/GenBank/DDBJ whole genome shotgun (WGS) entry which is preliminary data.</text>
</comment>
<evidence type="ECO:0000313" key="2">
    <source>
        <dbReference type="EMBL" id="TDO36925.1"/>
    </source>
</evidence>
<protein>
    <submittedName>
        <fullName evidence="2">Uncharacterized protein</fullName>
    </submittedName>
</protein>
<evidence type="ECO:0000313" key="3">
    <source>
        <dbReference type="Proteomes" id="UP000294901"/>
    </source>
</evidence>
<proteinExistence type="predicted"/>
<keyword evidence="1" id="KW-0472">Membrane</keyword>
<sequence length="68" mass="7093">MSRSSLLAEHVLLFYGLTGLLCVVDVPGGPIPVLLVAAAIAGAYLMHVAKTELWRACSASGHSPAHPR</sequence>
<dbReference type="OrthoDB" id="9805801at2"/>
<name>A0A4R6JQM0_9ACTN</name>
<keyword evidence="1" id="KW-0812">Transmembrane</keyword>
<organism evidence="2 3">
    <name type="scientific">Paractinoplanes brasiliensis</name>
    <dbReference type="NCBI Taxonomy" id="52695"/>
    <lineage>
        <taxon>Bacteria</taxon>
        <taxon>Bacillati</taxon>
        <taxon>Actinomycetota</taxon>
        <taxon>Actinomycetes</taxon>
        <taxon>Micromonosporales</taxon>
        <taxon>Micromonosporaceae</taxon>
        <taxon>Paractinoplanes</taxon>
    </lineage>
</organism>
<keyword evidence="3" id="KW-1185">Reference proteome</keyword>
<keyword evidence="1" id="KW-1133">Transmembrane helix</keyword>
<dbReference type="Proteomes" id="UP000294901">
    <property type="component" value="Unassembled WGS sequence"/>
</dbReference>
<feature type="transmembrane region" description="Helical" evidence="1">
    <location>
        <begin position="12"/>
        <end position="45"/>
    </location>
</feature>
<evidence type="ECO:0000256" key="1">
    <source>
        <dbReference type="SAM" id="Phobius"/>
    </source>
</evidence>
<reference evidence="2 3" key="1">
    <citation type="submission" date="2019-03" db="EMBL/GenBank/DDBJ databases">
        <title>Sequencing the genomes of 1000 actinobacteria strains.</title>
        <authorList>
            <person name="Klenk H.-P."/>
        </authorList>
    </citation>
    <scope>NUCLEOTIDE SEQUENCE [LARGE SCALE GENOMIC DNA]</scope>
    <source>
        <strain evidence="2 3">DSM 43805</strain>
    </source>
</reference>
<dbReference type="AlphaFoldDB" id="A0A4R6JQM0"/>
<accession>A0A4R6JQM0</accession>
<dbReference type="RefSeq" id="WP_133871616.1">
    <property type="nucleotide sequence ID" value="NZ_BOMD01000071.1"/>
</dbReference>